<organism evidence="2 3">
    <name type="scientific">Rhodanobacter thiooxydans</name>
    <dbReference type="NCBI Taxonomy" id="416169"/>
    <lineage>
        <taxon>Bacteria</taxon>
        <taxon>Pseudomonadati</taxon>
        <taxon>Pseudomonadota</taxon>
        <taxon>Gammaproteobacteria</taxon>
        <taxon>Lysobacterales</taxon>
        <taxon>Rhodanobacteraceae</taxon>
        <taxon>Rhodanobacter</taxon>
    </lineage>
</organism>
<dbReference type="PANTHER" id="PTHR10094">
    <property type="entry name" value="STEROL CARRIER PROTEIN 2 SCP-2 FAMILY PROTEIN"/>
    <property type="match status" value="1"/>
</dbReference>
<dbReference type="SUPFAM" id="SSF55718">
    <property type="entry name" value="SCP-like"/>
    <property type="match status" value="1"/>
</dbReference>
<dbReference type="Proteomes" id="UP000076131">
    <property type="component" value="Unassembled WGS sequence"/>
</dbReference>
<reference evidence="2 3" key="1">
    <citation type="journal article" date="2016" name="MBio">
        <title>Lateral Gene Transfer in a Heavy Metal-Contaminated-Groundwater Microbial Community.</title>
        <authorList>
            <person name="Hemme C.L."/>
            <person name="Green S.J."/>
            <person name="Rishishwar L."/>
            <person name="Prakash O."/>
            <person name="Pettenato A."/>
            <person name="Chakraborty R."/>
            <person name="Deutschbauer A.M."/>
            <person name="Van Nostrand J.D."/>
            <person name="Wu L."/>
            <person name="He Z."/>
            <person name="Jordan I.K."/>
            <person name="Hazen T.C."/>
            <person name="Arkin A.P."/>
            <person name="Kostka J.E."/>
            <person name="Zhou J."/>
        </authorList>
    </citation>
    <scope>NUCLEOTIDE SEQUENCE [LARGE SCALE GENOMIC DNA]</scope>
    <source>
        <strain evidence="2 3">FW104-T7</strain>
    </source>
</reference>
<accession>A0A154QF61</accession>
<proteinExistence type="predicted"/>
<dbReference type="InterPro" id="IPR036527">
    <property type="entry name" value="SCP2_sterol-bd_dom_sf"/>
</dbReference>
<dbReference type="Pfam" id="PF02036">
    <property type="entry name" value="SCP2"/>
    <property type="match status" value="1"/>
</dbReference>
<name>A0A154QF61_9GAMM</name>
<evidence type="ECO:0000313" key="3">
    <source>
        <dbReference type="Proteomes" id="UP000076131"/>
    </source>
</evidence>
<comment type="caution">
    <text evidence="2">The sequence shown here is derived from an EMBL/GenBank/DDBJ whole genome shotgun (WGS) entry which is preliminary data.</text>
</comment>
<dbReference type="RefSeq" id="WP_008433589.1">
    <property type="nucleotide sequence ID" value="NZ_LVJS01000053.1"/>
</dbReference>
<dbReference type="InterPro" id="IPR003033">
    <property type="entry name" value="SCP2_sterol-bd_dom"/>
</dbReference>
<dbReference type="AlphaFoldDB" id="A0A154QF61"/>
<dbReference type="EMBL" id="LVJS01000053">
    <property type="protein sequence ID" value="KZC22874.1"/>
    <property type="molecule type" value="Genomic_DNA"/>
</dbReference>
<evidence type="ECO:0000313" key="2">
    <source>
        <dbReference type="EMBL" id="KZC22874.1"/>
    </source>
</evidence>
<dbReference type="eggNOG" id="COG3255">
    <property type="taxonomic scope" value="Bacteria"/>
</dbReference>
<gene>
    <name evidence="2" type="ORF">RHOFW104T7_17165</name>
</gene>
<evidence type="ECO:0000259" key="1">
    <source>
        <dbReference type="Pfam" id="PF02036"/>
    </source>
</evidence>
<dbReference type="PANTHER" id="PTHR10094:SF25">
    <property type="entry name" value="SCP2 STEROL-BINDING DOMAIN-CONTAINING PROTEIN 1"/>
    <property type="match status" value="1"/>
</dbReference>
<feature type="domain" description="SCP2" evidence="1">
    <location>
        <begin position="22"/>
        <end position="99"/>
    </location>
</feature>
<dbReference type="STRING" id="416169.RHOFW104T7_17165"/>
<dbReference type="Gene3D" id="3.30.1050.10">
    <property type="entry name" value="SCP2 sterol-binding domain"/>
    <property type="match status" value="1"/>
</dbReference>
<dbReference type="GO" id="GO:0005829">
    <property type="term" value="C:cytosol"/>
    <property type="evidence" value="ECO:0007669"/>
    <property type="project" value="TreeGrafter"/>
</dbReference>
<protein>
    <submittedName>
        <fullName evidence="2">Sterol-binding protein</fullName>
    </submittedName>
</protein>
<keyword evidence="3" id="KW-1185">Reference proteome</keyword>
<sequence length="105" mass="11185">MSALELLHKLPLAINLQSTAGVDRTIQFNISQPAYVVIRNGACEVTEGSAENADLSLKMSDDDLVSLLTGKLDGMAAMMTGKLKLQGDMALAAQLGRYFDAGKLQ</sequence>